<evidence type="ECO:0000256" key="7">
    <source>
        <dbReference type="ARBA" id="ARBA00069953"/>
    </source>
</evidence>
<protein>
    <recommendedName>
        <fullName evidence="7">Major facilitator superfamily domain-containing protein 3</fullName>
    </recommendedName>
</protein>
<evidence type="ECO:0000256" key="8">
    <source>
        <dbReference type="SAM" id="MobiDB-lite"/>
    </source>
</evidence>
<feature type="transmembrane region" description="Helical" evidence="9">
    <location>
        <begin position="453"/>
        <end position="474"/>
    </location>
</feature>
<evidence type="ECO:0000256" key="6">
    <source>
        <dbReference type="ARBA" id="ARBA00023136"/>
    </source>
</evidence>
<evidence type="ECO:0000313" key="10">
    <source>
        <dbReference type="EMBL" id="KAJ1195586.1"/>
    </source>
</evidence>
<evidence type="ECO:0000256" key="1">
    <source>
        <dbReference type="ARBA" id="ARBA00004141"/>
    </source>
</evidence>
<name>A0AAV7V469_PLEWA</name>
<dbReference type="Gene3D" id="1.20.1250.20">
    <property type="entry name" value="MFS general substrate transporter like domains"/>
    <property type="match status" value="1"/>
</dbReference>
<comment type="similarity">
    <text evidence="2">Belongs to the major facilitator superfamily.</text>
</comment>
<dbReference type="PANTHER" id="PTHR12778">
    <property type="entry name" value="SOLUTE CARRIER FAMILY 33 ACETYL-COA TRANSPORTER -RELATED"/>
    <property type="match status" value="1"/>
</dbReference>
<keyword evidence="11" id="KW-1185">Reference proteome</keyword>
<dbReference type="PANTHER" id="PTHR12778:SF10">
    <property type="entry name" value="MAJOR FACILITATOR SUPERFAMILY DOMAIN-CONTAINING PROTEIN 3"/>
    <property type="match status" value="1"/>
</dbReference>
<feature type="transmembrane region" description="Helical" evidence="9">
    <location>
        <begin position="363"/>
        <end position="383"/>
    </location>
</feature>
<accession>A0AAV7V469</accession>
<dbReference type="Pfam" id="PF07690">
    <property type="entry name" value="MFS_1"/>
    <property type="match status" value="1"/>
</dbReference>
<evidence type="ECO:0000256" key="5">
    <source>
        <dbReference type="ARBA" id="ARBA00022989"/>
    </source>
</evidence>
<dbReference type="EMBL" id="JANPWB010000004">
    <property type="protein sequence ID" value="KAJ1195586.1"/>
    <property type="molecule type" value="Genomic_DNA"/>
</dbReference>
<dbReference type="CDD" id="cd17485">
    <property type="entry name" value="MFS_MFSD3"/>
    <property type="match status" value="1"/>
</dbReference>
<sequence>MPTTGNAAAPLTSIHSSLHAPRLPPEVRQPPASRAPRVRAEAERLPSRQRAALEVPSDRGPRRLCGSSDGASGEAEKSTKTTDRRLKHHIPGLPHGLQSGLLPIYLRTVGHSFTRIGLTKSLFFPWLLKVVWAPFVDQYWTKQTWLLLTMCALTVACLICATLSPEVNFTALAIVLILMNVMAAVQDIAVDGMAVKLLSHDEIGYGNTVQVVAYKLGNVLAGGVSLTVIHRVGWSPLFLLLAFVYSLVIIYTWQVTPFQSFSSTSVQEEKPHQKRLNPWEVLKELLRVPGTPWTLFFVFNYKLGEQGAMTMFPLFLLDSGFSSQELGFWCGMVAMCFSIAGSALGGALISRKRSALSLVKTSLIWRLISLGFQTIILLMFTSTSSVLKAAAIFSIILQHFLAGMITTFTFSIMMQCTQKAAENIQATHYSFLATVEVLGKLTFSAVSGGLVDAVGFVPSFFLFLLLSSLTVIHIRRAPVTVS</sequence>
<organism evidence="10 11">
    <name type="scientific">Pleurodeles waltl</name>
    <name type="common">Iberian ribbed newt</name>
    <dbReference type="NCBI Taxonomy" id="8319"/>
    <lineage>
        <taxon>Eukaryota</taxon>
        <taxon>Metazoa</taxon>
        <taxon>Chordata</taxon>
        <taxon>Craniata</taxon>
        <taxon>Vertebrata</taxon>
        <taxon>Euteleostomi</taxon>
        <taxon>Amphibia</taxon>
        <taxon>Batrachia</taxon>
        <taxon>Caudata</taxon>
        <taxon>Salamandroidea</taxon>
        <taxon>Salamandridae</taxon>
        <taxon>Pleurodelinae</taxon>
        <taxon>Pleurodeles</taxon>
    </lineage>
</organism>
<evidence type="ECO:0000256" key="9">
    <source>
        <dbReference type="SAM" id="Phobius"/>
    </source>
</evidence>
<dbReference type="InterPro" id="IPR004752">
    <property type="entry name" value="AmpG_permease/AT-1"/>
</dbReference>
<feature type="transmembrane region" description="Helical" evidence="9">
    <location>
        <begin position="326"/>
        <end position="351"/>
    </location>
</feature>
<evidence type="ECO:0000256" key="2">
    <source>
        <dbReference type="ARBA" id="ARBA00008335"/>
    </source>
</evidence>
<reference evidence="10" key="1">
    <citation type="journal article" date="2022" name="bioRxiv">
        <title>Sequencing and chromosome-scale assembly of the giantPleurodeles waltlgenome.</title>
        <authorList>
            <person name="Brown T."/>
            <person name="Elewa A."/>
            <person name="Iarovenko S."/>
            <person name="Subramanian E."/>
            <person name="Araus A.J."/>
            <person name="Petzold A."/>
            <person name="Susuki M."/>
            <person name="Suzuki K.-i.T."/>
            <person name="Hayashi T."/>
            <person name="Toyoda A."/>
            <person name="Oliveira C."/>
            <person name="Osipova E."/>
            <person name="Leigh N.D."/>
            <person name="Simon A."/>
            <person name="Yun M.H."/>
        </authorList>
    </citation>
    <scope>NUCLEOTIDE SEQUENCE</scope>
    <source>
        <strain evidence="10">20211129_DDA</strain>
        <tissue evidence="10">Liver</tissue>
    </source>
</reference>
<comment type="caution">
    <text evidence="10">The sequence shown here is derived from an EMBL/GenBank/DDBJ whole genome shotgun (WGS) entry which is preliminary data.</text>
</comment>
<dbReference type="InterPro" id="IPR011701">
    <property type="entry name" value="MFS"/>
</dbReference>
<dbReference type="InterPro" id="IPR036259">
    <property type="entry name" value="MFS_trans_sf"/>
</dbReference>
<keyword evidence="5 9" id="KW-1133">Transmembrane helix</keyword>
<dbReference type="AlphaFoldDB" id="A0AAV7V469"/>
<proteinExistence type="inferred from homology"/>
<evidence type="ECO:0000313" key="11">
    <source>
        <dbReference type="Proteomes" id="UP001066276"/>
    </source>
</evidence>
<feature type="transmembrane region" description="Helical" evidence="9">
    <location>
        <begin position="389"/>
        <end position="414"/>
    </location>
</feature>
<evidence type="ECO:0000256" key="3">
    <source>
        <dbReference type="ARBA" id="ARBA00022448"/>
    </source>
</evidence>
<gene>
    <name evidence="10" type="ORF">NDU88_004865</name>
</gene>
<dbReference type="SUPFAM" id="SSF103473">
    <property type="entry name" value="MFS general substrate transporter"/>
    <property type="match status" value="1"/>
</dbReference>
<comment type="subcellular location">
    <subcellularLocation>
        <location evidence="1">Membrane</location>
        <topology evidence="1">Multi-pass membrane protein</topology>
    </subcellularLocation>
</comment>
<keyword evidence="6 9" id="KW-0472">Membrane</keyword>
<evidence type="ECO:0000256" key="4">
    <source>
        <dbReference type="ARBA" id="ARBA00022692"/>
    </source>
</evidence>
<feature type="transmembrane region" description="Helical" evidence="9">
    <location>
        <begin position="145"/>
        <end position="164"/>
    </location>
</feature>
<feature type="transmembrane region" description="Helical" evidence="9">
    <location>
        <begin position="426"/>
        <end position="447"/>
    </location>
</feature>
<dbReference type="GO" id="GO:0016020">
    <property type="term" value="C:membrane"/>
    <property type="evidence" value="ECO:0007669"/>
    <property type="project" value="UniProtKB-SubCell"/>
</dbReference>
<feature type="compositionally biased region" description="Basic and acidic residues" evidence="8">
    <location>
        <begin position="74"/>
        <end position="84"/>
    </location>
</feature>
<feature type="transmembrane region" description="Helical" evidence="9">
    <location>
        <begin position="170"/>
        <end position="190"/>
    </location>
</feature>
<keyword evidence="3" id="KW-0813">Transport</keyword>
<feature type="transmembrane region" description="Helical" evidence="9">
    <location>
        <begin position="234"/>
        <end position="253"/>
    </location>
</feature>
<feature type="region of interest" description="Disordered" evidence="8">
    <location>
        <begin position="1"/>
        <end position="89"/>
    </location>
</feature>
<dbReference type="FunFam" id="1.20.1250.20:FF:000176">
    <property type="entry name" value="Major facilitator superfamily domain containing 3"/>
    <property type="match status" value="1"/>
</dbReference>
<dbReference type="GO" id="GO:0022857">
    <property type="term" value="F:transmembrane transporter activity"/>
    <property type="evidence" value="ECO:0007669"/>
    <property type="project" value="InterPro"/>
</dbReference>
<keyword evidence="4 9" id="KW-0812">Transmembrane</keyword>
<dbReference type="Proteomes" id="UP001066276">
    <property type="component" value="Chromosome 2_2"/>
</dbReference>